<feature type="region of interest" description="Disordered" evidence="1">
    <location>
        <begin position="55"/>
        <end position="77"/>
    </location>
</feature>
<gene>
    <name evidence="2" type="ORF">AUR64_06850</name>
</gene>
<accession>A0A0W1RB39</accession>
<organism evidence="2 3">
    <name type="scientific">Haloprofundus marisrubri</name>
    <dbReference type="NCBI Taxonomy" id="1514971"/>
    <lineage>
        <taxon>Archaea</taxon>
        <taxon>Methanobacteriati</taxon>
        <taxon>Methanobacteriota</taxon>
        <taxon>Stenosarchaea group</taxon>
        <taxon>Halobacteria</taxon>
        <taxon>Halobacteriales</taxon>
        <taxon>Haloferacaceae</taxon>
        <taxon>Haloprofundus</taxon>
    </lineage>
</organism>
<dbReference type="InterPro" id="IPR036390">
    <property type="entry name" value="WH_DNA-bd_sf"/>
</dbReference>
<dbReference type="OrthoDB" id="189973at2157"/>
<evidence type="ECO:0000313" key="3">
    <source>
        <dbReference type="Proteomes" id="UP000054387"/>
    </source>
</evidence>
<comment type="caution">
    <text evidence="2">The sequence shown here is derived from an EMBL/GenBank/DDBJ whole genome shotgun (WGS) entry which is preliminary data.</text>
</comment>
<dbReference type="Gene3D" id="1.10.10.10">
    <property type="entry name" value="Winged helix-like DNA-binding domain superfamily/Winged helix DNA-binding domain"/>
    <property type="match status" value="1"/>
</dbReference>
<keyword evidence="3" id="KW-1185">Reference proteome</keyword>
<feature type="region of interest" description="Disordered" evidence="1">
    <location>
        <begin position="192"/>
        <end position="216"/>
    </location>
</feature>
<evidence type="ECO:0000256" key="1">
    <source>
        <dbReference type="SAM" id="MobiDB-lite"/>
    </source>
</evidence>
<dbReference type="RefSeq" id="WP_058580692.1">
    <property type="nucleotide sequence ID" value="NZ_LOPU01000016.1"/>
</dbReference>
<sequence>MNDTKLTDFDRSILARLRGRRLTITELIGRLSAGTDRETVSRRLALLADNDLVRELDDGGGSDDGDDSGGNSDDVDDENARYALTESGRRVLQSPNTAAADEAVDLPPNVREALSQASVGVDCTETLKHAFTFLREWGEVTIPELKAGVFPETTTGYRDADEWWDDCARDVFAELPRVDPGNESDPFWRYVGDSAADGTAEDEPRRDGRAVLRSRDDGPQYANLTHVLVSRKVTREERVAAAAAFDALRRRGEATTDELRAAASSGTTRGRPSETWIRDDLFGLLVDVPSVERLDADRWRLRTDES</sequence>
<reference evidence="2 3" key="1">
    <citation type="submission" date="2015-12" db="EMBL/GenBank/DDBJ databases">
        <title>Haloprofundus marisrubri gen. nov., sp. nov., an extremely halophilic archaeon isolated from the Discovery deep brine-seawater interface in the Red Sea.</title>
        <authorList>
            <person name="Zhang G."/>
            <person name="Stingl U."/>
            <person name="Rashid M."/>
        </authorList>
    </citation>
    <scope>NUCLEOTIDE SEQUENCE [LARGE SCALE GENOMIC DNA]</scope>
    <source>
        <strain evidence="2 3">SB9</strain>
    </source>
</reference>
<proteinExistence type="predicted"/>
<dbReference type="SUPFAM" id="SSF46785">
    <property type="entry name" value="Winged helix' DNA-binding domain"/>
    <property type="match status" value="1"/>
</dbReference>
<name>A0A0W1RB39_9EURY</name>
<dbReference type="Proteomes" id="UP000054387">
    <property type="component" value="Unassembled WGS sequence"/>
</dbReference>
<dbReference type="InterPro" id="IPR036388">
    <property type="entry name" value="WH-like_DNA-bd_sf"/>
</dbReference>
<dbReference type="AlphaFoldDB" id="A0A0W1RB39"/>
<protein>
    <submittedName>
        <fullName evidence="2">Uncharacterized protein</fullName>
    </submittedName>
</protein>
<feature type="compositionally biased region" description="Basic and acidic residues" evidence="1">
    <location>
        <begin position="202"/>
        <end position="216"/>
    </location>
</feature>
<evidence type="ECO:0000313" key="2">
    <source>
        <dbReference type="EMBL" id="KTG10894.1"/>
    </source>
</evidence>
<feature type="compositionally biased region" description="Acidic residues" evidence="1">
    <location>
        <begin position="58"/>
        <end position="77"/>
    </location>
</feature>
<dbReference type="EMBL" id="LOPU01000016">
    <property type="protein sequence ID" value="KTG10894.1"/>
    <property type="molecule type" value="Genomic_DNA"/>
</dbReference>